<dbReference type="PATRIC" id="fig|751945.3.peg.2265"/>
<dbReference type="GO" id="GO:0019354">
    <property type="term" value="P:siroheme biosynthetic process"/>
    <property type="evidence" value="ECO:0007669"/>
    <property type="project" value="InterPro"/>
</dbReference>
<keyword evidence="9" id="KW-1185">Reference proteome</keyword>
<protein>
    <recommendedName>
        <fullName evidence="1">uroporphyrinogen-III C-methyltransferase</fullName>
        <ecNumber evidence="1">2.1.1.107</ecNumber>
    </recommendedName>
</protein>
<evidence type="ECO:0000256" key="1">
    <source>
        <dbReference type="ARBA" id="ARBA00012162"/>
    </source>
</evidence>
<dbReference type="RefSeq" id="WP_015065310.1">
    <property type="nucleotide sequence ID" value="NC_019387.1"/>
</dbReference>
<dbReference type="EMBL" id="CP003250">
    <property type="protein sequence ID" value="AFV77313.1"/>
    <property type="molecule type" value="Genomic_DNA"/>
</dbReference>
<dbReference type="NCBIfam" id="NF004790">
    <property type="entry name" value="PRK06136.1"/>
    <property type="match status" value="1"/>
</dbReference>
<evidence type="ECO:0000256" key="2">
    <source>
        <dbReference type="ARBA" id="ARBA00022603"/>
    </source>
</evidence>
<proteinExistence type="inferred from homology"/>
<evidence type="ECO:0000313" key="9">
    <source>
        <dbReference type="Proteomes" id="UP000000211"/>
    </source>
</evidence>
<evidence type="ECO:0000256" key="6">
    <source>
        <dbReference type="RuleBase" id="RU003960"/>
    </source>
</evidence>
<dbReference type="EC" id="2.1.1.107" evidence="1"/>
<organism evidence="8 9">
    <name type="scientific">Thermus oshimai JL-2</name>
    <dbReference type="NCBI Taxonomy" id="751945"/>
    <lineage>
        <taxon>Bacteria</taxon>
        <taxon>Thermotogati</taxon>
        <taxon>Deinococcota</taxon>
        <taxon>Deinococci</taxon>
        <taxon>Thermales</taxon>
        <taxon>Thermaceae</taxon>
        <taxon>Thermus</taxon>
    </lineage>
</organism>
<dbReference type="InterPro" id="IPR014776">
    <property type="entry name" value="4pyrrole_Mease_sub2"/>
</dbReference>
<sequence>MALGKVYLVGAGFGGPEHLTLKALRVLEEAEVVLHDRLVHPEILALARGEKVPVGKEGYGPKTPQEEIHRRLIHLARQGLVVARLHGGDPMVFGRGGEEVLALKAAGVPFEVVPGLTSAVGAPSLLGLPLTFRGRARSFAVATGHDPSQPLPQADTLVLLMPLHALTGLKARLMERFPPETPLALLARVGWPGEEVRLGRVADLPGLGEGLPSPALLVVGEVVGLA</sequence>
<evidence type="ECO:0000313" key="8">
    <source>
        <dbReference type="EMBL" id="AFV77313.1"/>
    </source>
</evidence>
<feature type="domain" description="Tetrapyrrole methylase" evidence="7">
    <location>
        <begin position="5"/>
        <end position="204"/>
    </location>
</feature>
<evidence type="ECO:0000259" key="7">
    <source>
        <dbReference type="Pfam" id="PF00590"/>
    </source>
</evidence>
<dbReference type="HOGENOM" id="CLU_011276_7_0_0"/>
<name>K7QZ19_THEOS</name>
<dbReference type="InterPro" id="IPR014777">
    <property type="entry name" value="4pyrrole_Mease_sub1"/>
</dbReference>
<dbReference type="GO" id="GO:0004851">
    <property type="term" value="F:uroporphyrin-III C-methyltransferase activity"/>
    <property type="evidence" value="ECO:0007669"/>
    <property type="project" value="UniProtKB-EC"/>
</dbReference>
<dbReference type="Gene3D" id="3.40.1010.10">
    <property type="entry name" value="Cobalt-precorrin-4 Transmethylase, Domain 1"/>
    <property type="match status" value="1"/>
</dbReference>
<keyword evidence="5" id="KW-0627">Porphyrin biosynthesis</keyword>
<dbReference type="Pfam" id="PF00590">
    <property type="entry name" value="TP_methylase"/>
    <property type="match status" value="1"/>
</dbReference>
<comment type="similarity">
    <text evidence="6">Belongs to the precorrin methyltransferase family.</text>
</comment>
<dbReference type="FunFam" id="3.40.1010.10:FF:000001">
    <property type="entry name" value="Siroheme synthase"/>
    <property type="match status" value="1"/>
</dbReference>
<dbReference type="PANTHER" id="PTHR45790:SF3">
    <property type="entry name" value="S-ADENOSYL-L-METHIONINE-DEPENDENT UROPORPHYRINOGEN III METHYLTRANSFERASE, CHLOROPLASTIC"/>
    <property type="match status" value="1"/>
</dbReference>
<dbReference type="PANTHER" id="PTHR45790">
    <property type="entry name" value="SIROHEME SYNTHASE-RELATED"/>
    <property type="match status" value="1"/>
</dbReference>
<evidence type="ECO:0000256" key="5">
    <source>
        <dbReference type="ARBA" id="ARBA00023244"/>
    </source>
</evidence>
<dbReference type="AlphaFoldDB" id="K7QZ19"/>
<accession>K7QZ19</accession>
<evidence type="ECO:0000256" key="3">
    <source>
        <dbReference type="ARBA" id="ARBA00022679"/>
    </source>
</evidence>
<dbReference type="InterPro" id="IPR006366">
    <property type="entry name" value="CobA/CysG_C"/>
</dbReference>
<dbReference type="InterPro" id="IPR000878">
    <property type="entry name" value="4pyrrol_Mease"/>
</dbReference>
<dbReference type="Proteomes" id="UP000000211">
    <property type="component" value="Plasmid pTHEOS01"/>
</dbReference>
<dbReference type="NCBIfam" id="TIGR01469">
    <property type="entry name" value="cobA_cysG_Cterm"/>
    <property type="match status" value="1"/>
</dbReference>
<dbReference type="InterPro" id="IPR035996">
    <property type="entry name" value="4pyrrol_Methylase_sf"/>
</dbReference>
<dbReference type="CDD" id="cd11642">
    <property type="entry name" value="SUMT"/>
    <property type="match status" value="1"/>
</dbReference>
<evidence type="ECO:0000256" key="4">
    <source>
        <dbReference type="ARBA" id="ARBA00022691"/>
    </source>
</evidence>
<keyword evidence="4" id="KW-0949">S-adenosyl-L-methionine</keyword>
<dbReference type="OrthoDB" id="9815856at2"/>
<keyword evidence="2 6" id="KW-0489">Methyltransferase</keyword>
<dbReference type="PROSITE" id="PS00840">
    <property type="entry name" value="SUMT_2"/>
    <property type="match status" value="1"/>
</dbReference>
<geneLocation type="plasmid" evidence="8 9">
    <name>pTHEOS01</name>
</geneLocation>
<dbReference type="SUPFAM" id="SSF53790">
    <property type="entry name" value="Tetrapyrrole methylase"/>
    <property type="match status" value="1"/>
</dbReference>
<dbReference type="Gene3D" id="3.30.950.10">
    <property type="entry name" value="Methyltransferase, Cobalt-precorrin-4 Transmethylase, Domain 2"/>
    <property type="match status" value="1"/>
</dbReference>
<keyword evidence="8" id="KW-0614">Plasmid</keyword>
<gene>
    <name evidence="8" type="ORF">Theos_2325</name>
</gene>
<dbReference type="KEGG" id="tos:Theos_2325"/>
<keyword evidence="3 6" id="KW-0808">Transferase</keyword>
<dbReference type="GO" id="GO:0032259">
    <property type="term" value="P:methylation"/>
    <property type="evidence" value="ECO:0007669"/>
    <property type="project" value="UniProtKB-KW"/>
</dbReference>
<dbReference type="InterPro" id="IPR003043">
    <property type="entry name" value="Uropor_MeTrfase_CS"/>
</dbReference>
<reference evidence="8 9" key="1">
    <citation type="journal article" date="2013" name="Genome Announc.">
        <title>Whole Genome Sequencing of Thermus oshimai JL-2 and Thermus thermophilus JL-18, Incomplete Denitrifiers from the United States Great Basin.</title>
        <authorList>
            <person name="Murugapiran S.K."/>
            <person name="Huntemann M."/>
            <person name="Wei C.L."/>
            <person name="Han J."/>
            <person name="Detter J.C."/>
            <person name="Han C.S."/>
            <person name="Erkkila T.H."/>
            <person name="Teshima H."/>
            <person name="Chen A."/>
            <person name="Kyrpides N."/>
            <person name="Mavrommatis K."/>
            <person name="Markowitz V."/>
            <person name="Szeto E."/>
            <person name="Ivanova N."/>
            <person name="Pagani I."/>
            <person name="Lam J."/>
            <person name="McDonald A.I."/>
            <person name="Dodsworth J.A."/>
            <person name="Pati A."/>
            <person name="Goodwin L."/>
            <person name="Peters L."/>
            <person name="Pitluck S."/>
            <person name="Woyke T."/>
            <person name="Hedlund B.P."/>
        </authorList>
    </citation>
    <scope>NUCLEOTIDE SEQUENCE</scope>
    <source>
        <strain evidence="8 9">JL-2</strain>
        <plasmid evidence="8">pTHEOS01</plasmid>
    </source>
</reference>
<dbReference type="InterPro" id="IPR050161">
    <property type="entry name" value="Siro_Cobalamin_biosynth"/>
</dbReference>